<dbReference type="PANTHER" id="PTHR42703">
    <property type="entry name" value="NADH DEHYDROGENASE"/>
    <property type="match status" value="1"/>
</dbReference>
<evidence type="ECO:0000256" key="7">
    <source>
        <dbReference type="RuleBase" id="RU000320"/>
    </source>
</evidence>
<organism evidence="11 12">
    <name type="scientific">Brevibacterium samyangense</name>
    <dbReference type="NCBI Taxonomy" id="366888"/>
    <lineage>
        <taxon>Bacteria</taxon>
        <taxon>Bacillati</taxon>
        <taxon>Actinomycetota</taxon>
        <taxon>Actinomycetes</taxon>
        <taxon>Micrococcales</taxon>
        <taxon>Brevibacteriaceae</taxon>
        <taxon>Brevibacterium</taxon>
    </lineage>
</organism>
<feature type="transmembrane region" description="Helical" evidence="8">
    <location>
        <begin position="274"/>
        <end position="295"/>
    </location>
</feature>
<dbReference type="PRINTS" id="PR01437">
    <property type="entry name" value="NUOXDRDTASE4"/>
</dbReference>
<feature type="transmembrane region" description="Helical" evidence="8">
    <location>
        <begin position="241"/>
        <end position="262"/>
    </location>
</feature>
<feature type="domain" description="NADH-Ubiquinone oxidoreductase (complex I) chain 5 N-terminal" evidence="10">
    <location>
        <begin position="68"/>
        <end position="100"/>
    </location>
</feature>
<feature type="transmembrane region" description="Helical" evidence="8">
    <location>
        <begin position="33"/>
        <end position="53"/>
    </location>
</feature>
<dbReference type="Pfam" id="PF00662">
    <property type="entry name" value="Proton_antipo_N"/>
    <property type="match status" value="1"/>
</dbReference>
<protein>
    <submittedName>
        <fullName evidence="11">Na+/H+ antiporter subunit D</fullName>
    </submittedName>
</protein>
<feature type="transmembrane region" description="Helical" evidence="8">
    <location>
        <begin position="112"/>
        <end position="132"/>
    </location>
</feature>
<name>A0ABP5ES48_9MICO</name>
<dbReference type="NCBIfam" id="NF009308">
    <property type="entry name" value="PRK12665.1"/>
    <property type="match status" value="1"/>
</dbReference>
<feature type="transmembrane region" description="Helical" evidence="8">
    <location>
        <begin position="168"/>
        <end position="191"/>
    </location>
</feature>
<evidence type="ECO:0000256" key="4">
    <source>
        <dbReference type="ARBA" id="ARBA00022692"/>
    </source>
</evidence>
<dbReference type="InterPro" id="IPR003918">
    <property type="entry name" value="NADH_UbQ_OxRdtase"/>
</dbReference>
<keyword evidence="5 8" id="KW-1133">Transmembrane helix</keyword>
<feature type="transmembrane region" description="Helical" evidence="8">
    <location>
        <begin position="211"/>
        <end position="234"/>
    </location>
</feature>
<keyword evidence="6 8" id="KW-0472">Membrane</keyword>
<feature type="domain" description="NADH:quinone oxidoreductase/Mrp antiporter transmembrane" evidence="9">
    <location>
        <begin position="132"/>
        <end position="416"/>
    </location>
</feature>
<keyword evidence="12" id="KW-1185">Reference proteome</keyword>
<reference evidence="12" key="1">
    <citation type="journal article" date="2019" name="Int. J. Syst. Evol. Microbiol.">
        <title>The Global Catalogue of Microorganisms (GCM) 10K type strain sequencing project: providing services to taxonomists for standard genome sequencing and annotation.</title>
        <authorList>
            <consortium name="The Broad Institute Genomics Platform"/>
            <consortium name="The Broad Institute Genome Sequencing Center for Infectious Disease"/>
            <person name="Wu L."/>
            <person name="Ma J."/>
        </authorList>
    </citation>
    <scope>NUCLEOTIDE SEQUENCE [LARGE SCALE GENOMIC DNA]</scope>
    <source>
        <strain evidence="12">JCM 14546</strain>
    </source>
</reference>
<comment type="similarity">
    <text evidence="2">Belongs to the CPA3 antiporters (TC 2.A.63) subunit D family.</text>
</comment>
<dbReference type="RefSeq" id="WP_344307759.1">
    <property type="nucleotide sequence ID" value="NZ_BAAANO010000010.1"/>
</dbReference>
<accession>A0ABP5ES48</accession>
<feature type="transmembrane region" description="Helical" evidence="8">
    <location>
        <begin position="138"/>
        <end position="156"/>
    </location>
</feature>
<feature type="transmembrane region" description="Helical" evidence="8">
    <location>
        <begin position="408"/>
        <end position="428"/>
    </location>
</feature>
<feature type="transmembrane region" description="Helical" evidence="8">
    <location>
        <begin position="329"/>
        <end position="350"/>
    </location>
</feature>
<evidence type="ECO:0000313" key="12">
    <source>
        <dbReference type="Proteomes" id="UP001500755"/>
    </source>
</evidence>
<dbReference type="PANTHER" id="PTHR42703:SF1">
    <property type="entry name" value="NA(+)_H(+) ANTIPORTER SUBUNIT D1"/>
    <property type="match status" value="1"/>
</dbReference>
<dbReference type="Pfam" id="PF00361">
    <property type="entry name" value="Proton_antipo_M"/>
    <property type="match status" value="1"/>
</dbReference>
<dbReference type="InterPro" id="IPR001750">
    <property type="entry name" value="ND/Mrp_TM"/>
</dbReference>
<evidence type="ECO:0000259" key="9">
    <source>
        <dbReference type="Pfam" id="PF00361"/>
    </source>
</evidence>
<evidence type="ECO:0000259" key="10">
    <source>
        <dbReference type="Pfam" id="PF00662"/>
    </source>
</evidence>
<feature type="transmembrane region" description="Helical" evidence="8">
    <location>
        <begin position="362"/>
        <end position="381"/>
    </location>
</feature>
<sequence>MTLTTLIPLPVVLPLLGAGLALFMAGRVRVQNAISVVTLAAVLAINVALLVGVDTEGTQVMAVGNWELPFGIALVVDRLSALMLVVSSIVTLAVLVYAIGQEMGDHARETPVSVFNPAYLILCAGVFNAFLAGDLFNLYVGFEMLLAASYVLLTLGATAERIRAGATYIVVSLVSSLVFLAAIGLIFAATGTVNIAQLSARLDALPPDIQLILHIALLIGFGIKAAVFPLAFWLPDSYPTAPAPVTAVFAGLLTKVGIYAIIRTETVLFFASSLRVPLLVVALATMIFGILGAIAQSEIKRMLSFTLISHIGYMLFGVAMGTVDGLTAAMVYTVHHIVVQTALFLAVGLVEQRTGTTSIRRLGSLVFLAPVISLLFFVPALNLAGIPPFSGFIGKIALFQAGVHTSDWLIYVLIGGGALTSLLTLYVIGKAWNFAFWREAAEAEEPTEALVAESAERKEALQAGRTWRTGLKVPWLMMVPTVGMVLVSVAITVFANPLWGYAARAAENMRGPNTYITHVLEHEGDTKG</sequence>
<evidence type="ECO:0000313" key="11">
    <source>
        <dbReference type="EMBL" id="GAA2003796.1"/>
    </source>
</evidence>
<feature type="transmembrane region" description="Helical" evidence="8">
    <location>
        <begin position="79"/>
        <end position="100"/>
    </location>
</feature>
<keyword evidence="4 7" id="KW-0812">Transmembrane</keyword>
<feature type="transmembrane region" description="Helical" evidence="8">
    <location>
        <begin position="6"/>
        <end position="26"/>
    </location>
</feature>
<gene>
    <name evidence="11" type="ORF">GCM10009755_11200</name>
</gene>
<keyword evidence="3" id="KW-1003">Cell membrane</keyword>
<evidence type="ECO:0000256" key="2">
    <source>
        <dbReference type="ARBA" id="ARBA00005346"/>
    </source>
</evidence>
<feature type="transmembrane region" description="Helical" evidence="8">
    <location>
        <begin position="475"/>
        <end position="495"/>
    </location>
</feature>
<evidence type="ECO:0000256" key="5">
    <source>
        <dbReference type="ARBA" id="ARBA00022989"/>
    </source>
</evidence>
<dbReference type="EMBL" id="BAAANO010000010">
    <property type="protein sequence ID" value="GAA2003796.1"/>
    <property type="molecule type" value="Genomic_DNA"/>
</dbReference>
<comment type="caution">
    <text evidence="11">The sequence shown here is derived from an EMBL/GenBank/DDBJ whole genome shotgun (WGS) entry which is preliminary data.</text>
</comment>
<evidence type="ECO:0000256" key="8">
    <source>
        <dbReference type="SAM" id="Phobius"/>
    </source>
</evidence>
<dbReference type="InterPro" id="IPR050586">
    <property type="entry name" value="CPA3_Na-H_Antiporter_D"/>
</dbReference>
<dbReference type="Proteomes" id="UP001500755">
    <property type="component" value="Unassembled WGS sequence"/>
</dbReference>
<feature type="transmembrane region" description="Helical" evidence="8">
    <location>
        <begin position="302"/>
        <end position="323"/>
    </location>
</feature>
<dbReference type="InterPro" id="IPR001516">
    <property type="entry name" value="Proton_antipo_N"/>
</dbReference>
<proteinExistence type="inferred from homology"/>
<evidence type="ECO:0000256" key="3">
    <source>
        <dbReference type="ARBA" id="ARBA00022475"/>
    </source>
</evidence>
<evidence type="ECO:0000256" key="6">
    <source>
        <dbReference type="ARBA" id="ARBA00023136"/>
    </source>
</evidence>
<evidence type="ECO:0000256" key="1">
    <source>
        <dbReference type="ARBA" id="ARBA00004651"/>
    </source>
</evidence>
<comment type="subcellular location">
    <subcellularLocation>
        <location evidence="1">Cell membrane</location>
        <topology evidence="1">Multi-pass membrane protein</topology>
    </subcellularLocation>
    <subcellularLocation>
        <location evidence="7">Membrane</location>
        <topology evidence="7">Multi-pass membrane protein</topology>
    </subcellularLocation>
</comment>